<name>E8KIE5_9PAST</name>
<organism evidence="1 2">
    <name type="scientific">Actinobacillus ureae ATCC 25976</name>
    <dbReference type="NCBI Taxonomy" id="887324"/>
    <lineage>
        <taxon>Bacteria</taxon>
        <taxon>Pseudomonadati</taxon>
        <taxon>Pseudomonadota</taxon>
        <taxon>Gammaproteobacteria</taxon>
        <taxon>Pasteurellales</taxon>
        <taxon>Pasteurellaceae</taxon>
        <taxon>Actinobacillus</taxon>
    </lineage>
</organism>
<dbReference type="AlphaFoldDB" id="E8KIE5"/>
<dbReference type="EMBL" id="AEVG01000111">
    <property type="protein sequence ID" value="EFX91364.1"/>
    <property type="molecule type" value="Genomic_DNA"/>
</dbReference>
<proteinExistence type="predicted"/>
<keyword evidence="2" id="KW-1185">Reference proteome</keyword>
<evidence type="ECO:0000313" key="2">
    <source>
        <dbReference type="Proteomes" id="UP000005467"/>
    </source>
</evidence>
<dbReference type="Proteomes" id="UP000005467">
    <property type="component" value="Unassembled WGS sequence"/>
</dbReference>
<gene>
    <name evidence="1" type="ORF">HMPREF0027_1612</name>
</gene>
<sequence>MYSNIRQNEKRPKIRRKLRAILEREKWLCNREMKIFFYKKINKKA</sequence>
<evidence type="ECO:0000313" key="1">
    <source>
        <dbReference type="EMBL" id="EFX91364.1"/>
    </source>
</evidence>
<comment type="caution">
    <text evidence="1">The sequence shown here is derived from an EMBL/GenBank/DDBJ whole genome shotgun (WGS) entry which is preliminary data.</text>
</comment>
<protein>
    <submittedName>
        <fullName evidence="1">Uncharacterized protein</fullName>
    </submittedName>
</protein>
<accession>E8KIE5</accession>
<reference evidence="1 2" key="1">
    <citation type="submission" date="2011-01" db="EMBL/GenBank/DDBJ databases">
        <authorList>
            <person name="Muzny D."/>
            <person name="Qin X."/>
            <person name="Deng J."/>
            <person name="Jiang H."/>
            <person name="Liu Y."/>
            <person name="Qu J."/>
            <person name="Song X.-Z."/>
            <person name="Zhang L."/>
            <person name="Thornton R."/>
            <person name="Coyle M."/>
            <person name="Francisco L."/>
            <person name="Jackson L."/>
            <person name="Javaid M."/>
            <person name="Korchina V."/>
            <person name="Kovar C."/>
            <person name="Mata R."/>
            <person name="Mathew T."/>
            <person name="Ngo R."/>
            <person name="Nguyen L."/>
            <person name="Nguyen N."/>
            <person name="Okwuonu G."/>
            <person name="Ongeri F."/>
            <person name="Pham C."/>
            <person name="Simmons D."/>
            <person name="Wilczek-Boney K."/>
            <person name="Hale W."/>
            <person name="Jakkamsetti A."/>
            <person name="Pham P."/>
            <person name="Ruth R."/>
            <person name="San Lucas F."/>
            <person name="Warren J."/>
            <person name="Zhang J."/>
            <person name="Zhao Z."/>
            <person name="Zhou C."/>
            <person name="Zhu D."/>
            <person name="Lee S."/>
            <person name="Bess C."/>
            <person name="Blankenburg K."/>
            <person name="Forbes L."/>
            <person name="Fu Q."/>
            <person name="Gubbala S."/>
            <person name="Hirani K."/>
            <person name="Jayaseelan J.C."/>
            <person name="Lara F."/>
            <person name="Munidasa M."/>
            <person name="Palculict T."/>
            <person name="Patil S."/>
            <person name="Pu L.-L."/>
            <person name="Saada N."/>
            <person name="Tang L."/>
            <person name="Weissenberger G."/>
            <person name="Zhu Y."/>
            <person name="Hemphill L."/>
            <person name="Shang Y."/>
            <person name="Youmans B."/>
            <person name="Ayvaz T."/>
            <person name="Ross M."/>
            <person name="Santibanez J."/>
            <person name="Aqrawi P."/>
            <person name="Gross S."/>
            <person name="Joshi V."/>
            <person name="Fowler G."/>
            <person name="Nazareth L."/>
            <person name="Reid J."/>
            <person name="Worley K."/>
            <person name="Petrosino J."/>
            <person name="Highlander S."/>
            <person name="Gibbs R."/>
        </authorList>
    </citation>
    <scope>NUCLEOTIDE SEQUENCE [LARGE SCALE GENOMIC DNA]</scope>
    <source>
        <strain evidence="1 2">ATCC 25976</strain>
    </source>
</reference>
<dbReference type="HOGENOM" id="CLU_3195113_0_0_6"/>